<dbReference type="PANTHER" id="PTHR43330:SF27">
    <property type="entry name" value="METHIONINE AMINOPEPTIDASE"/>
    <property type="match status" value="1"/>
</dbReference>
<evidence type="ECO:0000256" key="3">
    <source>
        <dbReference type="ARBA" id="ARBA00022670"/>
    </source>
</evidence>
<evidence type="ECO:0000259" key="8">
    <source>
        <dbReference type="Pfam" id="PF00557"/>
    </source>
</evidence>
<comment type="function">
    <text evidence="1 6">Removes the N-terminal methionine from nascent proteins. The N-terminal methionine is often cleaved when the second residue in the primary sequence is small and uncharged (Met-Ala-, Cys, Gly, Pro, Ser, Thr, or Val). Requires deformylation of the N(alpha)-formylated initiator methionine before it can be hydrolyzed.</text>
</comment>
<accession>A0ABV6YKX0</accession>
<evidence type="ECO:0000256" key="1">
    <source>
        <dbReference type="ARBA" id="ARBA00002521"/>
    </source>
</evidence>
<sequence length="254" mass="27313">MIAQRRPDEVDKIAESARIVAGALRLVKREAKEGVTTKELDTKVEAFIRSEGATPSFKGYRGFPASTCISVNDVVVHGIPSEQTLRGGDVVSIDVGAYKDGYHGDGAWTFPVGEICDEATRLLEVTREALHQGIDRARPGSRLGQISNAIQRHVESNGFSVVRMLVGHGIGTELHEEPQVPNFGSAQQGPTLAPGMVLAIEPMVNMGGYEVYTQKDGWTVVTQDSSLSAHFEHTVVITENGPRILTTPGPGDTP</sequence>
<feature type="binding site" evidence="6">
    <location>
        <position position="201"/>
    </location>
    <ligand>
        <name>a divalent metal cation</name>
        <dbReference type="ChEBI" id="CHEBI:60240"/>
        <label>2</label>
        <note>catalytic</note>
    </ligand>
</feature>
<dbReference type="InterPro" id="IPR001714">
    <property type="entry name" value="Pept_M24_MAP"/>
</dbReference>
<comment type="similarity">
    <text evidence="6">Belongs to the peptidase M24A family. Methionine aminopeptidase type 1 subfamily.</text>
</comment>
<keyword evidence="3 6" id="KW-0645">Protease</keyword>
<dbReference type="CDD" id="cd01086">
    <property type="entry name" value="MetAP1"/>
    <property type="match status" value="1"/>
</dbReference>
<dbReference type="SUPFAM" id="SSF55920">
    <property type="entry name" value="Creatinase/aminopeptidase"/>
    <property type="match status" value="1"/>
</dbReference>
<evidence type="ECO:0000256" key="6">
    <source>
        <dbReference type="HAMAP-Rule" id="MF_01974"/>
    </source>
</evidence>
<feature type="binding site" evidence="6">
    <location>
        <position position="232"/>
    </location>
    <ligand>
        <name>a divalent metal cation</name>
        <dbReference type="ChEBI" id="CHEBI:60240"/>
        <label>2</label>
        <note>catalytic</note>
    </ligand>
</feature>
<dbReference type="PRINTS" id="PR00599">
    <property type="entry name" value="MAPEPTIDASE"/>
</dbReference>
<feature type="binding site" evidence="6">
    <location>
        <position position="77"/>
    </location>
    <ligand>
        <name>substrate</name>
    </ligand>
</feature>
<feature type="domain" description="Peptidase M24" evidence="8">
    <location>
        <begin position="12"/>
        <end position="239"/>
    </location>
</feature>
<dbReference type="GO" id="GO:0004239">
    <property type="term" value="F:initiator methionyl aminopeptidase activity"/>
    <property type="evidence" value="ECO:0007669"/>
    <property type="project" value="UniProtKB-EC"/>
</dbReference>
<keyword evidence="5 6" id="KW-0378">Hydrolase</keyword>
<reference evidence="9 10" key="1">
    <citation type="submission" date="2024-09" db="EMBL/GenBank/DDBJ databases">
        <authorList>
            <person name="D'Angelo T."/>
        </authorList>
    </citation>
    <scope>NUCLEOTIDE SEQUENCE [LARGE SCALE GENOMIC DNA]</scope>
    <source>
        <strain evidence="9">SAG AM-320-E07</strain>
    </source>
</reference>
<comment type="catalytic activity">
    <reaction evidence="6 7">
        <text>Release of N-terminal amino acids, preferentially methionine, from peptides and arylamides.</text>
        <dbReference type="EC" id="3.4.11.18"/>
    </reaction>
</comment>
<protein>
    <recommendedName>
        <fullName evidence="6 7">Methionine aminopeptidase</fullName>
        <shortName evidence="6">MAP</shortName>
        <shortName evidence="6">MetAP</shortName>
        <ecNumber evidence="6 7">3.4.11.18</ecNumber>
    </recommendedName>
    <alternativeName>
        <fullName evidence="6">Peptidase M</fullName>
    </alternativeName>
</protein>
<dbReference type="EC" id="3.4.11.18" evidence="6 7"/>
<name>A0ABV6YKX0_UNCEI</name>
<feature type="binding site" evidence="6">
    <location>
        <position position="105"/>
    </location>
    <ligand>
        <name>a divalent metal cation</name>
        <dbReference type="ChEBI" id="CHEBI:60240"/>
        <label>2</label>
        <note>catalytic</note>
    </ligand>
</feature>
<dbReference type="Proteomes" id="UP001593833">
    <property type="component" value="Unassembled WGS sequence"/>
</dbReference>
<dbReference type="InterPro" id="IPR036005">
    <property type="entry name" value="Creatinase/aminopeptidase-like"/>
</dbReference>
<dbReference type="HAMAP" id="MF_01974">
    <property type="entry name" value="MetAP_1"/>
    <property type="match status" value="1"/>
</dbReference>
<keyword evidence="4 6" id="KW-0479">Metal-binding</keyword>
<evidence type="ECO:0000256" key="4">
    <source>
        <dbReference type="ARBA" id="ARBA00022723"/>
    </source>
</evidence>
<evidence type="ECO:0000313" key="10">
    <source>
        <dbReference type="Proteomes" id="UP001593833"/>
    </source>
</evidence>
<keyword evidence="2 6" id="KW-0031">Aminopeptidase</keyword>
<feature type="binding site" evidence="6">
    <location>
        <position position="168"/>
    </location>
    <ligand>
        <name>a divalent metal cation</name>
        <dbReference type="ChEBI" id="CHEBI:60240"/>
        <label>2</label>
        <note>catalytic</note>
    </ligand>
</feature>
<comment type="cofactor">
    <cofactor evidence="6">
        <name>Co(2+)</name>
        <dbReference type="ChEBI" id="CHEBI:48828"/>
    </cofactor>
    <cofactor evidence="6">
        <name>Zn(2+)</name>
        <dbReference type="ChEBI" id="CHEBI:29105"/>
    </cofactor>
    <cofactor evidence="6">
        <name>Mn(2+)</name>
        <dbReference type="ChEBI" id="CHEBI:29035"/>
    </cofactor>
    <cofactor evidence="6">
        <name>Fe(2+)</name>
        <dbReference type="ChEBI" id="CHEBI:29033"/>
    </cofactor>
    <text evidence="6">Binds 2 divalent metal cations per subunit. Has a high-affinity and a low affinity metal-binding site. The true nature of the physiological cofactor is under debate. The enzyme is active with cobalt, zinc, manganese or divalent iron ions. Most likely, methionine aminopeptidases function as mononuclear Fe(2+)-metalloproteases under physiological conditions, and the catalytically relevant metal-binding site has been assigned to the histidine-containing high-affinity site.</text>
</comment>
<feature type="binding site" evidence="6">
    <location>
        <position position="232"/>
    </location>
    <ligand>
        <name>a divalent metal cation</name>
        <dbReference type="ChEBI" id="CHEBI:60240"/>
        <label>1</label>
    </ligand>
</feature>
<feature type="binding site" evidence="6">
    <location>
        <position position="105"/>
    </location>
    <ligand>
        <name>a divalent metal cation</name>
        <dbReference type="ChEBI" id="CHEBI:60240"/>
        <label>1</label>
    </ligand>
</feature>
<dbReference type="InterPro" id="IPR002467">
    <property type="entry name" value="Pept_M24A_MAP1"/>
</dbReference>
<evidence type="ECO:0000313" key="9">
    <source>
        <dbReference type="EMBL" id="MFC1572975.1"/>
    </source>
</evidence>
<organism evidence="9 10">
    <name type="scientific">Eiseniibacteriota bacterium</name>
    <dbReference type="NCBI Taxonomy" id="2212470"/>
    <lineage>
        <taxon>Bacteria</taxon>
        <taxon>Candidatus Eiseniibacteriota</taxon>
    </lineage>
</organism>
<comment type="subunit">
    <text evidence="6">Monomer.</text>
</comment>
<feature type="binding site" evidence="6">
    <location>
        <position position="175"/>
    </location>
    <ligand>
        <name>substrate</name>
    </ligand>
</feature>
<dbReference type="EMBL" id="JBHPKH010000056">
    <property type="protein sequence ID" value="MFC1572975.1"/>
    <property type="molecule type" value="Genomic_DNA"/>
</dbReference>
<dbReference type="InterPro" id="IPR000994">
    <property type="entry name" value="Pept_M24"/>
</dbReference>
<dbReference type="Pfam" id="PF00557">
    <property type="entry name" value="Peptidase_M24"/>
    <property type="match status" value="1"/>
</dbReference>
<evidence type="ECO:0000256" key="5">
    <source>
        <dbReference type="ARBA" id="ARBA00022801"/>
    </source>
</evidence>
<comment type="caution">
    <text evidence="9">The sequence shown here is derived from an EMBL/GenBank/DDBJ whole genome shotgun (WGS) entry which is preliminary data.</text>
</comment>
<gene>
    <name evidence="6 9" type="primary">map</name>
    <name evidence="9" type="ORF">ACFL6M_05180</name>
</gene>
<evidence type="ECO:0000256" key="2">
    <source>
        <dbReference type="ARBA" id="ARBA00022438"/>
    </source>
</evidence>
<dbReference type="Gene3D" id="3.90.230.10">
    <property type="entry name" value="Creatinase/methionine aminopeptidase superfamily"/>
    <property type="match status" value="1"/>
</dbReference>
<dbReference type="PANTHER" id="PTHR43330">
    <property type="entry name" value="METHIONINE AMINOPEPTIDASE"/>
    <property type="match status" value="1"/>
</dbReference>
<evidence type="ECO:0000256" key="7">
    <source>
        <dbReference type="RuleBase" id="RU003653"/>
    </source>
</evidence>
<dbReference type="NCBIfam" id="TIGR00500">
    <property type="entry name" value="met_pdase_I"/>
    <property type="match status" value="1"/>
</dbReference>
<keyword evidence="10" id="KW-1185">Reference proteome</keyword>
<feature type="binding site" evidence="6">
    <location>
        <position position="94"/>
    </location>
    <ligand>
        <name>a divalent metal cation</name>
        <dbReference type="ChEBI" id="CHEBI:60240"/>
        <label>1</label>
    </ligand>
</feature>
<proteinExistence type="inferred from homology"/>